<dbReference type="PROSITE" id="PS50943">
    <property type="entry name" value="HTH_CROC1"/>
    <property type="match status" value="1"/>
</dbReference>
<organism evidence="2 3">
    <name type="scientific">Paenibacillus allorhizosphaerae</name>
    <dbReference type="NCBI Taxonomy" id="2849866"/>
    <lineage>
        <taxon>Bacteria</taxon>
        <taxon>Bacillati</taxon>
        <taxon>Bacillota</taxon>
        <taxon>Bacilli</taxon>
        <taxon>Bacillales</taxon>
        <taxon>Paenibacillaceae</taxon>
        <taxon>Paenibacillus</taxon>
    </lineage>
</organism>
<gene>
    <name evidence="2" type="ORF">PAECIP111802_04953</name>
</gene>
<dbReference type="InterPro" id="IPR001387">
    <property type="entry name" value="Cro/C1-type_HTH"/>
</dbReference>
<keyword evidence="3" id="KW-1185">Reference proteome</keyword>
<dbReference type="Pfam" id="PF01381">
    <property type="entry name" value="HTH_3"/>
    <property type="match status" value="1"/>
</dbReference>
<dbReference type="CDD" id="cd00093">
    <property type="entry name" value="HTH_XRE"/>
    <property type="match status" value="1"/>
</dbReference>
<dbReference type="EMBL" id="CAJVCE010000016">
    <property type="protein sequence ID" value="CAG7651397.1"/>
    <property type="molecule type" value="Genomic_DNA"/>
</dbReference>
<dbReference type="Proteomes" id="UP000730618">
    <property type="component" value="Unassembled WGS sequence"/>
</dbReference>
<sequence>MNNTELDIIREYIKGKYVLEKLESYFSRHDLIGEEIFPYLGEIGKDFVVHLGERYSYHPVMKDVFIRRIPFYFYKPDEVSLNNIGDLNQYIMGILREPLAFEESEVWLERLYQALEKMFYHHKLDLLTIFNYPIDQTGHVSQTEMLFQWAHYLDLAEKMNLPEKTPKHFIVAYNYALEMVGLPPIIYEIEEAFNYEYISRQGNEFELRGRFPCGEDGQPILRWIGVKIKNPNKVWAKVDKRLKGSLYVEANPTTAIWGLNCWGKHDDGSDAWYPLYVGPQLMEFDPEALRDIRNREKLSQKQVADAIGASVRTYQKWESGHTTPDSHHLLRLMNVLDIRDTKELTRWIDIEV</sequence>
<dbReference type="RefSeq" id="WP_218101209.1">
    <property type="nucleotide sequence ID" value="NZ_CAJVCE010000016.1"/>
</dbReference>
<reference evidence="2 3" key="1">
    <citation type="submission" date="2021-06" db="EMBL/GenBank/DDBJ databases">
        <authorList>
            <person name="Criscuolo A."/>
        </authorList>
    </citation>
    <scope>NUCLEOTIDE SEQUENCE [LARGE SCALE GENOMIC DNA]</scope>
    <source>
        <strain evidence="3">CIP 111802</strain>
    </source>
</reference>
<evidence type="ECO:0000259" key="1">
    <source>
        <dbReference type="PROSITE" id="PS50943"/>
    </source>
</evidence>
<protein>
    <recommendedName>
        <fullName evidence="1">HTH cro/C1-type domain-containing protein</fullName>
    </recommendedName>
</protein>
<name>A0ABN7TQH2_9BACL</name>
<proteinExistence type="predicted"/>
<evidence type="ECO:0000313" key="3">
    <source>
        <dbReference type="Proteomes" id="UP000730618"/>
    </source>
</evidence>
<dbReference type="SMART" id="SM00530">
    <property type="entry name" value="HTH_XRE"/>
    <property type="match status" value="1"/>
</dbReference>
<comment type="caution">
    <text evidence="2">The sequence shown here is derived from an EMBL/GenBank/DDBJ whole genome shotgun (WGS) entry which is preliminary data.</text>
</comment>
<accession>A0ABN7TQH2</accession>
<evidence type="ECO:0000313" key="2">
    <source>
        <dbReference type="EMBL" id="CAG7651397.1"/>
    </source>
</evidence>
<feature type="domain" description="HTH cro/C1-type" evidence="1">
    <location>
        <begin position="289"/>
        <end position="344"/>
    </location>
</feature>